<organism evidence="1 2">
    <name type="scientific">Pleuronectes platessa</name>
    <name type="common">European plaice</name>
    <dbReference type="NCBI Taxonomy" id="8262"/>
    <lineage>
        <taxon>Eukaryota</taxon>
        <taxon>Metazoa</taxon>
        <taxon>Chordata</taxon>
        <taxon>Craniata</taxon>
        <taxon>Vertebrata</taxon>
        <taxon>Euteleostomi</taxon>
        <taxon>Actinopterygii</taxon>
        <taxon>Neopterygii</taxon>
        <taxon>Teleostei</taxon>
        <taxon>Neoteleostei</taxon>
        <taxon>Acanthomorphata</taxon>
        <taxon>Carangaria</taxon>
        <taxon>Pleuronectiformes</taxon>
        <taxon>Pleuronectoidei</taxon>
        <taxon>Pleuronectidae</taxon>
        <taxon>Pleuronectes</taxon>
    </lineage>
</organism>
<comment type="caution">
    <text evidence="1">The sequence shown here is derived from an EMBL/GenBank/DDBJ whole genome shotgun (WGS) entry which is preliminary data.</text>
</comment>
<evidence type="ECO:0000313" key="2">
    <source>
        <dbReference type="Proteomes" id="UP001153269"/>
    </source>
</evidence>
<dbReference type="Proteomes" id="UP001153269">
    <property type="component" value="Unassembled WGS sequence"/>
</dbReference>
<dbReference type="AlphaFoldDB" id="A0A9N7TTU8"/>
<evidence type="ECO:0000313" key="1">
    <source>
        <dbReference type="EMBL" id="CAB1418614.1"/>
    </source>
</evidence>
<accession>A0A9N7TTU8</accession>
<gene>
    <name evidence="1" type="ORF">PLEPLA_LOCUS6440</name>
</gene>
<reference evidence="1" key="1">
    <citation type="submission" date="2020-03" db="EMBL/GenBank/DDBJ databases">
        <authorList>
            <person name="Weist P."/>
        </authorList>
    </citation>
    <scope>NUCLEOTIDE SEQUENCE</scope>
</reference>
<dbReference type="EMBL" id="CADEAL010000335">
    <property type="protein sequence ID" value="CAB1418614.1"/>
    <property type="molecule type" value="Genomic_DNA"/>
</dbReference>
<sequence length="151" mass="16369">MRIFSSSSIGRDLSRVLVLDPSLSPPHHHHTTPESSLCAPGCVTAIRRNPSSSSYSSSSVYPLSEHASLDGRLLFIPSGGLTVNLLHWGKFLGVGPILWATLNQTLILGSEHKPLWERRQAWAHLIHRFAPALGSTGGPFDAVPLQLLLGH</sequence>
<protein>
    <submittedName>
        <fullName evidence="1">Uncharacterized protein</fullName>
    </submittedName>
</protein>
<keyword evidence="2" id="KW-1185">Reference proteome</keyword>
<name>A0A9N7TTU8_PLEPL</name>
<proteinExistence type="predicted"/>